<dbReference type="AlphaFoldDB" id="A0A932M1W1"/>
<dbReference type="PANTHER" id="PTHR43551">
    <property type="entry name" value="FUMARATE REDUCTASE IRON-SULFUR SUBUNIT"/>
    <property type="match status" value="1"/>
</dbReference>
<dbReference type="GO" id="GO:0016491">
    <property type="term" value="F:oxidoreductase activity"/>
    <property type="evidence" value="ECO:0007669"/>
    <property type="project" value="UniProtKB-ARBA"/>
</dbReference>
<dbReference type="Proteomes" id="UP000741360">
    <property type="component" value="Unassembled WGS sequence"/>
</dbReference>
<dbReference type="PANTHER" id="PTHR43551:SF1">
    <property type="entry name" value="HETERODISULFIDE REDUCTASE"/>
    <property type="match status" value="1"/>
</dbReference>
<dbReference type="GO" id="GO:0046872">
    <property type="term" value="F:metal ion binding"/>
    <property type="evidence" value="ECO:0007669"/>
    <property type="project" value="UniProtKB-KW"/>
</dbReference>
<keyword evidence="4" id="KW-0249">Electron transport</keyword>
<keyword evidence="6" id="KW-0411">Iron-sulfur</keyword>
<dbReference type="PROSITE" id="PS00198">
    <property type="entry name" value="4FE4S_FER_1"/>
    <property type="match status" value="1"/>
</dbReference>
<evidence type="ECO:0000256" key="3">
    <source>
        <dbReference type="ARBA" id="ARBA00022723"/>
    </source>
</evidence>
<evidence type="ECO:0000313" key="10">
    <source>
        <dbReference type="Proteomes" id="UP000741360"/>
    </source>
</evidence>
<dbReference type="InterPro" id="IPR017900">
    <property type="entry name" value="4Fe4S_Fe_S_CS"/>
</dbReference>
<feature type="region of interest" description="Disordered" evidence="7">
    <location>
        <begin position="22"/>
        <end position="41"/>
    </location>
</feature>
<dbReference type="InterPro" id="IPR017896">
    <property type="entry name" value="4Fe4S_Fe-S-bd"/>
</dbReference>
<evidence type="ECO:0000256" key="7">
    <source>
        <dbReference type="SAM" id="MobiDB-lite"/>
    </source>
</evidence>
<name>A0A932M1W1_UNCTE</name>
<dbReference type="EMBL" id="JACPSX010000178">
    <property type="protein sequence ID" value="MBI3015266.1"/>
    <property type="molecule type" value="Genomic_DNA"/>
</dbReference>
<comment type="caution">
    <text evidence="9">The sequence shown here is derived from an EMBL/GenBank/DDBJ whole genome shotgun (WGS) entry which is preliminary data.</text>
</comment>
<protein>
    <submittedName>
        <fullName evidence="9">(Fe-S)-binding protein</fullName>
    </submittedName>
</protein>
<reference evidence="9" key="1">
    <citation type="submission" date="2020-07" db="EMBL/GenBank/DDBJ databases">
        <title>Huge and variable diversity of episymbiotic CPR bacteria and DPANN archaea in groundwater ecosystems.</title>
        <authorList>
            <person name="He C.Y."/>
            <person name="Keren R."/>
            <person name="Whittaker M."/>
            <person name="Farag I.F."/>
            <person name="Doudna J."/>
            <person name="Cate J.H.D."/>
            <person name="Banfield J.F."/>
        </authorList>
    </citation>
    <scope>NUCLEOTIDE SEQUENCE</scope>
    <source>
        <strain evidence="9">NC_groundwater_717_Ag_S-0.2um_59_8</strain>
    </source>
</reference>
<keyword evidence="2" id="KW-0004">4Fe-4S</keyword>
<dbReference type="InterPro" id="IPR004017">
    <property type="entry name" value="Cys_rich_dom"/>
</dbReference>
<keyword evidence="1" id="KW-0813">Transport</keyword>
<feature type="domain" description="4Fe-4S ferredoxin-type" evidence="8">
    <location>
        <begin position="168"/>
        <end position="192"/>
    </location>
</feature>
<dbReference type="Pfam" id="PF02754">
    <property type="entry name" value="CCG"/>
    <property type="match status" value="1"/>
</dbReference>
<evidence type="ECO:0000256" key="4">
    <source>
        <dbReference type="ARBA" id="ARBA00022982"/>
    </source>
</evidence>
<keyword evidence="5" id="KW-0408">Iron</keyword>
<keyword evidence="3" id="KW-0479">Metal-binding</keyword>
<dbReference type="Pfam" id="PF13183">
    <property type="entry name" value="Fer4_8"/>
    <property type="match status" value="1"/>
</dbReference>
<dbReference type="Gene3D" id="1.10.1060.10">
    <property type="entry name" value="Alpha-helical ferredoxin"/>
    <property type="match status" value="1"/>
</dbReference>
<organism evidence="9 10">
    <name type="scientific">Tectimicrobiota bacterium</name>
    <dbReference type="NCBI Taxonomy" id="2528274"/>
    <lineage>
        <taxon>Bacteria</taxon>
        <taxon>Pseudomonadati</taxon>
        <taxon>Nitrospinota/Tectimicrobiota group</taxon>
        <taxon>Candidatus Tectimicrobiota</taxon>
    </lineage>
</organism>
<dbReference type="GO" id="GO:0051539">
    <property type="term" value="F:4 iron, 4 sulfur cluster binding"/>
    <property type="evidence" value="ECO:0007669"/>
    <property type="project" value="UniProtKB-KW"/>
</dbReference>
<evidence type="ECO:0000256" key="6">
    <source>
        <dbReference type="ARBA" id="ARBA00023014"/>
    </source>
</evidence>
<feature type="compositionally biased region" description="Pro residues" evidence="7">
    <location>
        <begin position="28"/>
        <end position="41"/>
    </location>
</feature>
<evidence type="ECO:0000256" key="1">
    <source>
        <dbReference type="ARBA" id="ARBA00022448"/>
    </source>
</evidence>
<evidence type="ECO:0000256" key="5">
    <source>
        <dbReference type="ARBA" id="ARBA00023004"/>
    </source>
</evidence>
<proteinExistence type="predicted"/>
<evidence type="ECO:0000256" key="2">
    <source>
        <dbReference type="ARBA" id="ARBA00022485"/>
    </source>
</evidence>
<accession>A0A932M1W1</accession>
<evidence type="ECO:0000313" key="9">
    <source>
        <dbReference type="EMBL" id="MBI3015266.1"/>
    </source>
</evidence>
<gene>
    <name evidence="9" type="ORF">HYY65_09455</name>
</gene>
<evidence type="ECO:0000259" key="8">
    <source>
        <dbReference type="PROSITE" id="PS51379"/>
    </source>
</evidence>
<dbReference type="PROSITE" id="PS51379">
    <property type="entry name" value="4FE4S_FER_2"/>
    <property type="match status" value="1"/>
</dbReference>
<dbReference type="SUPFAM" id="SSF46548">
    <property type="entry name" value="alpha-helical ferredoxin"/>
    <property type="match status" value="1"/>
</dbReference>
<sequence>MKGKIRLKDLSRRDRRPLVHLENRDLMPLPPPLDDPAVDPPWAPLADRAREKYECSLDDTCAVNVPQPKSPEEEWELVLKFLSGLQKLFTRENNWTFLQPLLLTMEHCAKCQTCSKACHIFEASGNNELYRPTYRSEVMRRLYFKYVKHGGLLSAWQHGDIHLNWPLVARLIELSYRCNLCRRCAQTCPIGADNGLVAHELRKLFSMEMGIAPREIHDNGSMLQIRVGSSTGMNPTVVKDNIAFIDEDMSERTGIPVETPWDVEGADVLLIHNAGEIMAWPENPGAFALILNAAGIRWTLSSELAGYDAINYGLWYDDAQFARVALSHAEIVRKLKVKKIILGECGHAHKALSVVADRLLTGGLNIPRESSMTLLRDIVMNGRLKLDPGRNNFPVTLHDPCNMVRLMGVVEPQREILRKICPRFREMEPHGVDNYCCCGGSGFAIISGHNVPDWRFHVSGRKKLQQILSAFADCLEPETPKYVCAPCSNCKGQFRDLLAYYDLWEKNRILYGGLAELIVNAMADVKPGYIEWEWR</sequence>
<dbReference type="InterPro" id="IPR009051">
    <property type="entry name" value="Helical_ferredxn"/>
</dbReference>